<feature type="region of interest" description="Disordered" evidence="1">
    <location>
        <begin position="126"/>
        <end position="261"/>
    </location>
</feature>
<gene>
    <name evidence="2" type="ORF">SPPG_05842</name>
</gene>
<protein>
    <submittedName>
        <fullName evidence="2">Uncharacterized protein</fullName>
    </submittedName>
</protein>
<accession>A0A0L0HCZ4</accession>
<feature type="region of interest" description="Disordered" evidence="1">
    <location>
        <begin position="309"/>
        <end position="329"/>
    </location>
</feature>
<evidence type="ECO:0000256" key="1">
    <source>
        <dbReference type="SAM" id="MobiDB-lite"/>
    </source>
</evidence>
<proteinExistence type="predicted"/>
<dbReference type="EMBL" id="KQ257459">
    <property type="protein sequence ID" value="KNC98876.1"/>
    <property type="molecule type" value="Genomic_DNA"/>
</dbReference>
<sequence length="376" mass="41486">MDTHDTQLPSPSTRIAPYSADFDRLPLLRPPQLNNVQDVSTVAWFSTQDGKPYVRIRLRTKGTVCRACFHDLSPRKQQDLIDRLRAKREGRLSLRPGAPPAAPPGEEESERLLQLIIYMEKHKRPLAAPPNVGGERAVEEPGVSEGDDDFRGPPGTSLHRESVGPTTSNSTSPRPPTSLHAGSQPPTPAGASPFPHPPPPAPGLIHLPAPFPSSPYYHPLPQSRSYRYSGPPEYPSYPPHPRRSPSIVTAPAAEPSPQTDDGMRYVQEECTRLRTENHALREEVLLLRRHTDMLYEETRKLREEMSAARSVTSIGGPPGPSSAQVSSSVSRPIILPPRLEEILSRHLPNVSASVRDMLREALLAMDGELRNPGMQQ</sequence>
<evidence type="ECO:0000313" key="2">
    <source>
        <dbReference type="EMBL" id="KNC98876.1"/>
    </source>
</evidence>
<dbReference type="RefSeq" id="XP_016606916.1">
    <property type="nucleotide sequence ID" value="XM_016754051.1"/>
</dbReference>
<name>A0A0L0HCZ4_SPIPD</name>
<dbReference type="InParanoid" id="A0A0L0HCZ4"/>
<dbReference type="AlphaFoldDB" id="A0A0L0HCZ4"/>
<dbReference type="GeneID" id="27689190"/>
<keyword evidence="3" id="KW-1185">Reference proteome</keyword>
<reference evidence="2 3" key="1">
    <citation type="submission" date="2009-08" db="EMBL/GenBank/DDBJ databases">
        <title>The Genome Sequence of Spizellomyces punctatus strain DAOM BR117.</title>
        <authorList>
            <consortium name="The Broad Institute Genome Sequencing Platform"/>
            <person name="Russ C."/>
            <person name="Cuomo C."/>
            <person name="Shea T."/>
            <person name="Young S.K."/>
            <person name="Zeng Q."/>
            <person name="Koehrsen M."/>
            <person name="Haas B."/>
            <person name="Borodovsky M."/>
            <person name="Guigo R."/>
            <person name="Alvarado L."/>
            <person name="Berlin A."/>
            <person name="Bochicchio J."/>
            <person name="Borenstein D."/>
            <person name="Chapman S."/>
            <person name="Chen Z."/>
            <person name="Engels R."/>
            <person name="Freedman E."/>
            <person name="Gellesch M."/>
            <person name="Goldberg J."/>
            <person name="Griggs A."/>
            <person name="Gujja S."/>
            <person name="Heiman D."/>
            <person name="Hepburn T."/>
            <person name="Howarth C."/>
            <person name="Jen D."/>
            <person name="Larson L."/>
            <person name="Lewis B."/>
            <person name="Mehta T."/>
            <person name="Park D."/>
            <person name="Pearson M."/>
            <person name="Roberts A."/>
            <person name="Saif S."/>
            <person name="Shenoy N."/>
            <person name="Sisk P."/>
            <person name="Stolte C."/>
            <person name="Sykes S."/>
            <person name="Thomson T."/>
            <person name="Walk T."/>
            <person name="White J."/>
            <person name="Yandava C."/>
            <person name="Burger G."/>
            <person name="Gray M.W."/>
            <person name="Holland P.W.H."/>
            <person name="King N."/>
            <person name="Lang F.B.F."/>
            <person name="Roger A.J."/>
            <person name="Ruiz-Trillo I."/>
            <person name="Lander E."/>
            <person name="Nusbaum C."/>
        </authorList>
    </citation>
    <scope>NUCLEOTIDE SEQUENCE [LARGE SCALE GENOMIC DNA]</scope>
    <source>
        <strain evidence="2 3">DAOM BR117</strain>
    </source>
</reference>
<dbReference type="VEuPathDB" id="FungiDB:SPPG_05842"/>
<dbReference type="OrthoDB" id="2145221at2759"/>
<evidence type="ECO:0000313" key="3">
    <source>
        <dbReference type="Proteomes" id="UP000053201"/>
    </source>
</evidence>
<organism evidence="2 3">
    <name type="scientific">Spizellomyces punctatus (strain DAOM BR117)</name>
    <dbReference type="NCBI Taxonomy" id="645134"/>
    <lineage>
        <taxon>Eukaryota</taxon>
        <taxon>Fungi</taxon>
        <taxon>Fungi incertae sedis</taxon>
        <taxon>Chytridiomycota</taxon>
        <taxon>Chytridiomycota incertae sedis</taxon>
        <taxon>Chytridiomycetes</taxon>
        <taxon>Spizellomycetales</taxon>
        <taxon>Spizellomycetaceae</taxon>
        <taxon>Spizellomyces</taxon>
    </lineage>
</organism>
<dbReference type="Proteomes" id="UP000053201">
    <property type="component" value="Unassembled WGS sequence"/>
</dbReference>